<dbReference type="InterPro" id="IPR045063">
    <property type="entry name" value="Dynamin_N"/>
</dbReference>
<dbReference type="RefSeq" id="XP_062652861.1">
    <property type="nucleotide sequence ID" value="XM_062795923.1"/>
</dbReference>
<protein>
    <recommendedName>
        <fullName evidence="2">GED domain-containing protein</fullName>
    </recommendedName>
</protein>
<feature type="region of interest" description="Disordered" evidence="1">
    <location>
        <begin position="453"/>
        <end position="615"/>
    </location>
</feature>
<dbReference type="EMBL" id="MU853223">
    <property type="protein sequence ID" value="KAK4129090.1"/>
    <property type="molecule type" value="Genomic_DNA"/>
</dbReference>
<dbReference type="SUPFAM" id="SSF52540">
    <property type="entry name" value="P-loop containing nucleoside triphosphate hydrolases"/>
    <property type="match status" value="1"/>
</dbReference>
<feature type="compositionally biased region" description="Low complexity" evidence="1">
    <location>
        <begin position="506"/>
        <end position="517"/>
    </location>
</feature>
<dbReference type="PANTHER" id="PTHR11566:SF66">
    <property type="entry name" value="INTERFERON-INDUCED GTP-BINDING PROTEIN MX"/>
    <property type="match status" value="1"/>
</dbReference>
<dbReference type="GO" id="GO:0003924">
    <property type="term" value="F:GTPase activity"/>
    <property type="evidence" value="ECO:0007669"/>
    <property type="project" value="TreeGrafter"/>
</dbReference>
<reference evidence="3" key="1">
    <citation type="journal article" date="2023" name="Mol. Phylogenet. Evol.">
        <title>Genome-scale phylogeny and comparative genomics of the fungal order Sordariales.</title>
        <authorList>
            <person name="Hensen N."/>
            <person name="Bonometti L."/>
            <person name="Westerberg I."/>
            <person name="Brannstrom I.O."/>
            <person name="Guillou S."/>
            <person name="Cros-Aarteil S."/>
            <person name="Calhoun S."/>
            <person name="Haridas S."/>
            <person name="Kuo A."/>
            <person name="Mondo S."/>
            <person name="Pangilinan J."/>
            <person name="Riley R."/>
            <person name="LaButti K."/>
            <person name="Andreopoulos B."/>
            <person name="Lipzen A."/>
            <person name="Chen C."/>
            <person name="Yan M."/>
            <person name="Daum C."/>
            <person name="Ng V."/>
            <person name="Clum A."/>
            <person name="Steindorff A."/>
            <person name="Ohm R.A."/>
            <person name="Martin F."/>
            <person name="Silar P."/>
            <person name="Natvig D.O."/>
            <person name="Lalanne C."/>
            <person name="Gautier V."/>
            <person name="Ament-Velasquez S.L."/>
            <person name="Kruys A."/>
            <person name="Hutchinson M.I."/>
            <person name="Powell A.J."/>
            <person name="Barry K."/>
            <person name="Miller A.N."/>
            <person name="Grigoriev I.V."/>
            <person name="Debuchy R."/>
            <person name="Gladieux P."/>
            <person name="Hiltunen Thoren M."/>
            <person name="Johannesson H."/>
        </authorList>
    </citation>
    <scope>NUCLEOTIDE SEQUENCE</scope>
    <source>
        <strain evidence="3">CBS 731.68</strain>
    </source>
</reference>
<dbReference type="GO" id="GO:0016020">
    <property type="term" value="C:membrane"/>
    <property type="evidence" value="ECO:0007669"/>
    <property type="project" value="TreeGrafter"/>
</dbReference>
<dbReference type="PANTHER" id="PTHR11566">
    <property type="entry name" value="DYNAMIN"/>
    <property type="match status" value="1"/>
</dbReference>
<dbReference type="Pfam" id="PF00350">
    <property type="entry name" value="Dynamin_N"/>
    <property type="match status" value="1"/>
</dbReference>
<keyword evidence="4" id="KW-1185">Reference proteome</keyword>
<name>A0AAN6U9R8_9PEZI</name>
<dbReference type="GO" id="GO:0005874">
    <property type="term" value="C:microtubule"/>
    <property type="evidence" value="ECO:0007669"/>
    <property type="project" value="TreeGrafter"/>
</dbReference>
<dbReference type="GO" id="GO:0048312">
    <property type="term" value="P:intracellular distribution of mitochondria"/>
    <property type="evidence" value="ECO:0007669"/>
    <property type="project" value="TreeGrafter"/>
</dbReference>
<reference evidence="3" key="2">
    <citation type="submission" date="2023-05" db="EMBL/GenBank/DDBJ databases">
        <authorList>
            <consortium name="Lawrence Berkeley National Laboratory"/>
            <person name="Steindorff A."/>
            <person name="Hensen N."/>
            <person name="Bonometti L."/>
            <person name="Westerberg I."/>
            <person name="Brannstrom I.O."/>
            <person name="Guillou S."/>
            <person name="Cros-Aarteil S."/>
            <person name="Calhoun S."/>
            <person name="Haridas S."/>
            <person name="Kuo A."/>
            <person name="Mondo S."/>
            <person name="Pangilinan J."/>
            <person name="Riley R."/>
            <person name="Labutti K."/>
            <person name="Andreopoulos B."/>
            <person name="Lipzen A."/>
            <person name="Chen C."/>
            <person name="Yanf M."/>
            <person name="Daum C."/>
            <person name="Ng V."/>
            <person name="Clum A."/>
            <person name="Ohm R."/>
            <person name="Martin F."/>
            <person name="Silar P."/>
            <person name="Natvig D."/>
            <person name="Lalanne C."/>
            <person name="Gautier V."/>
            <person name="Ament-Velasquez S.L."/>
            <person name="Kruys A."/>
            <person name="Hutchinson M.I."/>
            <person name="Powell A.J."/>
            <person name="Barry K."/>
            <person name="Miller A.N."/>
            <person name="Grigoriev I.V."/>
            <person name="Debuchy R."/>
            <person name="Gladieux P."/>
            <person name="Thoren M.H."/>
            <person name="Johannesson H."/>
        </authorList>
    </citation>
    <scope>NUCLEOTIDE SEQUENCE</scope>
    <source>
        <strain evidence="3">CBS 731.68</strain>
    </source>
</reference>
<feature type="compositionally biased region" description="Polar residues" evidence="1">
    <location>
        <begin position="523"/>
        <end position="545"/>
    </location>
</feature>
<dbReference type="InterPro" id="IPR022812">
    <property type="entry name" value="Dynamin"/>
</dbReference>
<dbReference type="PROSITE" id="PS51388">
    <property type="entry name" value="GED"/>
    <property type="match status" value="1"/>
</dbReference>
<dbReference type="Gene3D" id="3.40.50.300">
    <property type="entry name" value="P-loop containing nucleotide triphosphate hydrolases"/>
    <property type="match status" value="1"/>
</dbReference>
<evidence type="ECO:0000259" key="2">
    <source>
        <dbReference type="PROSITE" id="PS51388"/>
    </source>
</evidence>
<dbReference type="InterPro" id="IPR020850">
    <property type="entry name" value="GED_dom"/>
</dbReference>
<comment type="caution">
    <text evidence="3">The sequence shown here is derived from an EMBL/GenBank/DDBJ whole genome shotgun (WGS) entry which is preliminary data.</text>
</comment>
<proteinExistence type="predicted"/>
<sequence length="684" mass="76225">MPLSMVTRLELALDAPELAGGTSLDHTVSVIPDKNRGFADQERLRQFGGTVSSGVPFEQLMRSAVDLIGPKNYSVDLPGLVWNANHDQSLEDIKTIEYPSDRYMKRPRTIILAVVGGNSNSVQAHILAKARHFDPDGTRTIGVLTKPDLTESIGLEDMFFNLVKEKDKPNDFKLGCQEKWNLLPPSICGASALMQKLSVPLQQHIGKHVYVLRKQVLKALDDCETELNFYKDPPGKNFFRVAADPRGTPAQNLRARATEENGRSAMRIRAHGRKFNFSASNQHAPGEAPGDSVKRDFVRQELEMLLRQMRGSEFLMNSKPRAVYMLFQIYSEYWPMLAQEHRNNLGLPERCAFSKAEEVLEKMIIYYDLAAKTFFRNVITHVIKGYLLQGMYSIFYSAKVLGLSTETIEGIAAEDRETRDRRQTFRVQRKAIEEAEEICASLAFRFSDTRLTPPVYAEDGEDAAEDNSDDEFHPNEKSHGPRCRPNSITSRPSRRTRRPSTGDVQAAQHAARASEAAPHQRYTHQPTHVPSSTAYTPSRTDNSLNPPSPDHPLEDFYTTSSRPQQQAAHPPPPLLRPGKVRADDGSSHPSGQGQAYSPAPPRSLSTRTAQASAAAPPEQYYANAYASNNPYAPPAEAAEFEAMRRQARKIAGRLEVGDGVSLVRRGGVSGSDEVIARSLYHLMM</sequence>
<organism evidence="3 4">
    <name type="scientific">Parathielavia appendiculata</name>
    <dbReference type="NCBI Taxonomy" id="2587402"/>
    <lineage>
        <taxon>Eukaryota</taxon>
        <taxon>Fungi</taxon>
        <taxon>Dikarya</taxon>
        <taxon>Ascomycota</taxon>
        <taxon>Pezizomycotina</taxon>
        <taxon>Sordariomycetes</taxon>
        <taxon>Sordariomycetidae</taxon>
        <taxon>Sordariales</taxon>
        <taxon>Chaetomiaceae</taxon>
        <taxon>Parathielavia</taxon>
    </lineage>
</organism>
<dbReference type="GO" id="GO:0005739">
    <property type="term" value="C:mitochondrion"/>
    <property type="evidence" value="ECO:0007669"/>
    <property type="project" value="TreeGrafter"/>
</dbReference>
<gene>
    <name evidence="3" type="ORF">N657DRAFT_676767</name>
</gene>
<evidence type="ECO:0000256" key="1">
    <source>
        <dbReference type="SAM" id="MobiDB-lite"/>
    </source>
</evidence>
<dbReference type="GeneID" id="87832691"/>
<dbReference type="GO" id="GO:0008017">
    <property type="term" value="F:microtubule binding"/>
    <property type="evidence" value="ECO:0007669"/>
    <property type="project" value="TreeGrafter"/>
</dbReference>
<dbReference type="GO" id="GO:0000266">
    <property type="term" value="P:mitochondrial fission"/>
    <property type="evidence" value="ECO:0007669"/>
    <property type="project" value="TreeGrafter"/>
</dbReference>
<evidence type="ECO:0000313" key="3">
    <source>
        <dbReference type="EMBL" id="KAK4129090.1"/>
    </source>
</evidence>
<evidence type="ECO:0000313" key="4">
    <source>
        <dbReference type="Proteomes" id="UP001302602"/>
    </source>
</evidence>
<feature type="compositionally biased region" description="Basic and acidic residues" evidence="1">
    <location>
        <begin position="470"/>
        <end position="479"/>
    </location>
</feature>
<dbReference type="InterPro" id="IPR027417">
    <property type="entry name" value="P-loop_NTPase"/>
</dbReference>
<feature type="domain" description="GED" evidence="2">
    <location>
        <begin position="356"/>
        <end position="447"/>
    </location>
</feature>
<feature type="compositionally biased region" description="Acidic residues" evidence="1">
    <location>
        <begin position="458"/>
        <end position="469"/>
    </location>
</feature>
<dbReference type="GO" id="GO:0006897">
    <property type="term" value="P:endocytosis"/>
    <property type="evidence" value="ECO:0007669"/>
    <property type="project" value="TreeGrafter"/>
</dbReference>
<dbReference type="Proteomes" id="UP001302602">
    <property type="component" value="Unassembled WGS sequence"/>
</dbReference>
<accession>A0AAN6U9R8</accession>
<dbReference type="AlphaFoldDB" id="A0AAN6U9R8"/>
<dbReference type="GO" id="GO:0016559">
    <property type="term" value="P:peroxisome fission"/>
    <property type="evidence" value="ECO:0007669"/>
    <property type="project" value="TreeGrafter"/>
</dbReference>